<feature type="domain" description="Protein HGH1 N-terminal" evidence="3">
    <location>
        <begin position="97"/>
        <end position="271"/>
    </location>
</feature>
<dbReference type="Pfam" id="PF04064">
    <property type="entry name" value="DUF384"/>
    <property type="match status" value="1"/>
</dbReference>
<organism evidence="5 6">
    <name type="scientific">Pseudolycoriella hygida</name>
    <dbReference type="NCBI Taxonomy" id="35572"/>
    <lineage>
        <taxon>Eukaryota</taxon>
        <taxon>Metazoa</taxon>
        <taxon>Ecdysozoa</taxon>
        <taxon>Arthropoda</taxon>
        <taxon>Hexapoda</taxon>
        <taxon>Insecta</taxon>
        <taxon>Pterygota</taxon>
        <taxon>Neoptera</taxon>
        <taxon>Endopterygota</taxon>
        <taxon>Diptera</taxon>
        <taxon>Nematocera</taxon>
        <taxon>Sciaroidea</taxon>
        <taxon>Sciaridae</taxon>
        <taxon>Pseudolycoriella</taxon>
    </lineage>
</organism>
<dbReference type="PROSITE" id="PS51257">
    <property type="entry name" value="PROKAR_LIPOPROTEIN"/>
    <property type="match status" value="1"/>
</dbReference>
<dbReference type="EMBL" id="WJQU01002116">
    <property type="protein sequence ID" value="KAJ6633307.1"/>
    <property type="molecule type" value="Genomic_DNA"/>
</dbReference>
<sequence length="361" mass="40736">MESLKEIITFMNIDSRLDLKAVAVSHILSLTGCSDARSLIYKCPEVIEKLLKLTVDNEGTIAKDALLAIVNLSADEEGANTILEKAPNLVVECIKFILDENCALADAWAMILSNISRTELLAKRVMNDIQSSEDKLLEKLVSAFTRVDFNKKNCHLNYLGPIFSNLSQTSEGRSKFCNLETKLLSRLLPFIYHEDSLIRRGGAVGLLKNICFDSSRHSWLMTDEDVNVLAHILLPLAGPEEYTDEENDKFPVDLQYLGADKKRESDPDLRKMLLESLAQLCATRKVRDFLRAKGTYEILRELHKFECSEDGDKACLMACENVVDILIRTEEEIGEDNLKDLDIPNELADKFEKMDSNLIET</sequence>
<proteinExistence type="inferred from homology"/>
<accession>A0A9Q0ML68</accession>
<evidence type="ECO:0000256" key="2">
    <source>
        <dbReference type="ARBA" id="ARBA00014076"/>
    </source>
</evidence>
<comment type="caution">
    <text evidence="5">The sequence shown here is derived from an EMBL/GenBank/DDBJ whole genome shotgun (WGS) entry which is preliminary data.</text>
</comment>
<dbReference type="InterPro" id="IPR011989">
    <property type="entry name" value="ARM-like"/>
</dbReference>
<reference evidence="5" key="1">
    <citation type="submission" date="2022-07" db="EMBL/GenBank/DDBJ databases">
        <authorList>
            <person name="Trinca V."/>
            <person name="Uliana J.V.C."/>
            <person name="Torres T.T."/>
            <person name="Ward R.J."/>
            <person name="Monesi N."/>
        </authorList>
    </citation>
    <scope>NUCLEOTIDE SEQUENCE</scope>
    <source>
        <strain evidence="5">HSMRA1968</strain>
        <tissue evidence="5">Whole embryos</tissue>
    </source>
</reference>
<evidence type="ECO:0000256" key="1">
    <source>
        <dbReference type="ARBA" id="ARBA00006712"/>
    </source>
</evidence>
<dbReference type="InterPro" id="IPR007206">
    <property type="entry name" value="Protein_HGH1_C"/>
</dbReference>
<dbReference type="PANTHER" id="PTHR13387:SF9">
    <property type="entry name" value="PROTEIN HGH1 HOMOLOG"/>
    <property type="match status" value="1"/>
</dbReference>
<dbReference type="Pfam" id="PF04063">
    <property type="entry name" value="DUF383"/>
    <property type="match status" value="1"/>
</dbReference>
<evidence type="ECO:0000259" key="4">
    <source>
        <dbReference type="Pfam" id="PF04064"/>
    </source>
</evidence>
<evidence type="ECO:0000313" key="5">
    <source>
        <dbReference type="EMBL" id="KAJ6633307.1"/>
    </source>
</evidence>
<evidence type="ECO:0000259" key="3">
    <source>
        <dbReference type="Pfam" id="PF04063"/>
    </source>
</evidence>
<dbReference type="AlphaFoldDB" id="A0A9Q0ML68"/>
<dbReference type="InterPro" id="IPR016024">
    <property type="entry name" value="ARM-type_fold"/>
</dbReference>
<protein>
    <recommendedName>
        <fullName evidence="2">Protein HGH1 homolog</fullName>
    </recommendedName>
</protein>
<feature type="domain" description="Protein HGH1 C-terminal" evidence="4">
    <location>
        <begin position="276"/>
        <end position="333"/>
    </location>
</feature>
<dbReference type="OrthoDB" id="338814at2759"/>
<evidence type="ECO:0000313" key="6">
    <source>
        <dbReference type="Proteomes" id="UP001151699"/>
    </source>
</evidence>
<keyword evidence="6" id="KW-1185">Reference proteome</keyword>
<dbReference type="SUPFAM" id="SSF48371">
    <property type="entry name" value="ARM repeat"/>
    <property type="match status" value="1"/>
</dbReference>
<gene>
    <name evidence="5" type="ORF">Bhyg_16000</name>
</gene>
<dbReference type="InterPro" id="IPR039717">
    <property type="entry name" value="Hgh1"/>
</dbReference>
<dbReference type="InterPro" id="IPR007205">
    <property type="entry name" value="Protein_HGH1_N"/>
</dbReference>
<name>A0A9Q0ML68_9DIPT</name>
<dbReference type="PANTHER" id="PTHR13387">
    <property type="entry name" value="PROTEIN HGH1 HOMOLOG"/>
    <property type="match status" value="1"/>
</dbReference>
<dbReference type="Proteomes" id="UP001151699">
    <property type="component" value="Unassembled WGS sequence"/>
</dbReference>
<comment type="similarity">
    <text evidence="1">Belongs to the HGH1 family.</text>
</comment>
<dbReference type="Gene3D" id="1.25.10.10">
    <property type="entry name" value="Leucine-rich Repeat Variant"/>
    <property type="match status" value="1"/>
</dbReference>